<dbReference type="Pfam" id="PF17619">
    <property type="entry name" value="SCVP"/>
    <property type="match status" value="1"/>
</dbReference>
<organism evidence="3 4">
    <name type="scientific">Parascaris univalens</name>
    <name type="common">Nematode worm</name>
    <dbReference type="NCBI Taxonomy" id="6257"/>
    <lineage>
        <taxon>Eukaryota</taxon>
        <taxon>Metazoa</taxon>
        <taxon>Ecdysozoa</taxon>
        <taxon>Nematoda</taxon>
        <taxon>Chromadorea</taxon>
        <taxon>Rhabditida</taxon>
        <taxon>Spirurina</taxon>
        <taxon>Ascaridomorpha</taxon>
        <taxon>Ascaridoidea</taxon>
        <taxon>Ascarididae</taxon>
        <taxon>Parascaris</taxon>
    </lineage>
</organism>
<evidence type="ECO:0000256" key="2">
    <source>
        <dbReference type="SAM" id="SignalP"/>
    </source>
</evidence>
<reference evidence="4" key="1">
    <citation type="submission" date="2022-11" db="UniProtKB">
        <authorList>
            <consortium name="WormBaseParasite"/>
        </authorList>
    </citation>
    <scope>IDENTIFICATION</scope>
</reference>
<feature type="chain" id="PRO_5037183910" evidence="2">
    <location>
        <begin position="17"/>
        <end position="147"/>
    </location>
</feature>
<evidence type="ECO:0000313" key="3">
    <source>
        <dbReference type="Proteomes" id="UP000887569"/>
    </source>
</evidence>
<name>A0A915B6C4_PARUN</name>
<proteinExistence type="predicted"/>
<dbReference type="InterPro" id="IPR035126">
    <property type="entry name" value="SCVP"/>
</dbReference>
<dbReference type="Proteomes" id="UP000887569">
    <property type="component" value="Unplaced"/>
</dbReference>
<keyword evidence="2" id="KW-0732">Signal</keyword>
<sequence length="147" mass="15935">MFFGAILCVLLAASYACPPETSTAPPTTPEGRNLNKRSAGCNPDEVLVEAITKVPFGEKNANEKTDRAIRGKILHLLAEKHVETEKYGDFIHSIASNNGFLTIQYAFANSLQYCGDFVLFGEVGVNEIAEISKVVVTCGCNQPRTIP</sequence>
<dbReference type="WBParaSite" id="PgR028_g099_t01">
    <property type="protein sequence ID" value="PgR028_g099_t01"/>
    <property type="gene ID" value="PgR028_g099"/>
</dbReference>
<keyword evidence="3" id="KW-1185">Reference proteome</keyword>
<evidence type="ECO:0000313" key="4">
    <source>
        <dbReference type="WBParaSite" id="PgR028_g099_t01"/>
    </source>
</evidence>
<dbReference type="AlphaFoldDB" id="A0A915B6C4"/>
<accession>A0A915B6C4</accession>
<evidence type="ECO:0000256" key="1">
    <source>
        <dbReference type="SAM" id="MobiDB-lite"/>
    </source>
</evidence>
<feature type="region of interest" description="Disordered" evidence="1">
    <location>
        <begin position="19"/>
        <end position="39"/>
    </location>
</feature>
<protein>
    <submittedName>
        <fullName evidence="4">Uncharacterized protein</fullName>
    </submittedName>
</protein>
<feature type="signal peptide" evidence="2">
    <location>
        <begin position="1"/>
        <end position="16"/>
    </location>
</feature>